<protein>
    <submittedName>
        <fullName evidence="2">MAE_28990/MAE_18760 family HEPN-like nuclease</fullName>
    </submittedName>
</protein>
<dbReference type="InterPro" id="IPR040788">
    <property type="entry name" value="HEPN_MAE_28990"/>
</dbReference>
<proteinExistence type="predicted"/>
<reference evidence="2" key="1">
    <citation type="journal article" date="2023" name="Phytobiomes J">
        <title>Deciphering the key players within the bacterial microbiota associated with aerial crown gall tumors on rhododendron: Insights into the gallobiome.</title>
        <authorList>
            <person name="Kuzmanovic N."/>
            <person name="Nesme J."/>
            <person name="Wolf J."/>
            <person name="Neumann-Schaal M."/>
            <person name="Petersen J."/>
            <person name="Fernandez-Gnecco G."/>
            <person name="Sproeer C."/>
            <person name="Bunk B."/>
            <person name="Overmann J."/>
            <person name="Sorensen S.J."/>
            <person name="Idczak E."/>
            <person name="Smalla K."/>
        </authorList>
    </citation>
    <scope>NUCLEOTIDE SEQUENCE</scope>
    <source>
        <strain evidence="2">Rho-11.1</strain>
    </source>
</reference>
<dbReference type="Pfam" id="PF18737">
    <property type="entry name" value="HEPN_MAE_28990"/>
    <property type="match status" value="1"/>
</dbReference>
<evidence type="ECO:0000313" key="2">
    <source>
        <dbReference type="EMBL" id="MDX8301207.1"/>
    </source>
</evidence>
<comment type="caution">
    <text evidence="2">The sequence shown here is derived from an EMBL/GenBank/DDBJ whole genome shotgun (WGS) entry which is preliminary data.</text>
</comment>
<gene>
    <name evidence="2" type="ORF">RMR22_03035</name>
</gene>
<feature type="domain" description="MAE-28990/MAE-18760-like HEPN" evidence="1">
    <location>
        <begin position="5"/>
        <end position="200"/>
    </location>
</feature>
<dbReference type="RefSeq" id="WP_320202358.1">
    <property type="nucleotide sequence ID" value="NZ_CP192781.1"/>
</dbReference>
<sequence length="203" mass="23087">MEAIDEITADLDWRETELGLLKVFFMRKDVSKKQHAVLARAAWSLLYAHYEGFAKFALTLFFERASKAVESCQPLPHRTREFALIVELKRIRGLPNNEFLAAIEGFNQTLLGLKPQFPDVDTKSNLWPNVLEDLLTLADITCPAVDKNRVLLKALVGKRNGIAHGEDIKAKYEDYLLQEQAVYSVMYELAYAIDGRLKQAPFA</sequence>
<name>A0AAW9FC98_9HYPH</name>
<accession>A0AAW9FC98</accession>
<organism evidence="2">
    <name type="scientific">Agrobacterium rosae</name>
    <dbReference type="NCBI Taxonomy" id="1972867"/>
    <lineage>
        <taxon>Bacteria</taxon>
        <taxon>Pseudomonadati</taxon>
        <taxon>Pseudomonadota</taxon>
        <taxon>Alphaproteobacteria</taxon>
        <taxon>Hyphomicrobiales</taxon>
        <taxon>Rhizobiaceae</taxon>
        <taxon>Rhizobium/Agrobacterium group</taxon>
        <taxon>Agrobacterium</taxon>
    </lineage>
</organism>
<dbReference type="EMBL" id="JAVRAF010000001">
    <property type="protein sequence ID" value="MDX8301207.1"/>
    <property type="molecule type" value="Genomic_DNA"/>
</dbReference>
<dbReference type="AlphaFoldDB" id="A0AAW9FC98"/>
<evidence type="ECO:0000259" key="1">
    <source>
        <dbReference type="Pfam" id="PF18737"/>
    </source>
</evidence>